<feature type="domain" description="DUF6594" evidence="3">
    <location>
        <begin position="77"/>
        <end position="428"/>
    </location>
</feature>
<dbReference type="PANTHER" id="PTHR34502:SF5">
    <property type="entry name" value="DUF6594 DOMAIN-CONTAINING PROTEIN"/>
    <property type="match status" value="1"/>
</dbReference>
<evidence type="ECO:0000256" key="2">
    <source>
        <dbReference type="SAM" id="Phobius"/>
    </source>
</evidence>
<dbReference type="InterPro" id="IPR046529">
    <property type="entry name" value="DUF6594"/>
</dbReference>
<feature type="compositionally biased region" description="Polar residues" evidence="1">
    <location>
        <begin position="1"/>
        <end position="10"/>
    </location>
</feature>
<proteinExistence type="predicted"/>
<feature type="transmembrane region" description="Helical" evidence="2">
    <location>
        <begin position="414"/>
        <end position="431"/>
    </location>
</feature>
<keyword evidence="2" id="KW-1133">Transmembrane helix</keyword>
<dbReference type="Proteomes" id="UP000297280">
    <property type="component" value="Unassembled WGS sequence"/>
</dbReference>
<accession>A0A4Z1KJ73</accession>
<name>A0A4Z1KJ73_9HELO</name>
<feature type="region of interest" description="Disordered" evidence="1">
    <location>
        <begin position="1"/>
        <end position="71"/>
    </location>
</feature>
<feature type="transmembrane region" description="Helical" evidence="2">
    <location>
        <begin position="357"/>
        <end position="382"/>
    </location>
</feature>
<keyword evidence="2" id="KW-0812">Transmembrane</keyword>
<feature type="compositionally biased region" description="Polar residues" evidence="1">
    <location>
        <begin position="20"/>
        <end position="54"/>
    </location>
</feature>
<dbReference type="AlphaFoldDB" id="A0A4Z1KJ73"/>
<keyword evidence="2" id="KW-0472">Membrane</keyword>
<dbReference type="PANTHER" id="PTHR34502">
    <property type="entry name" value="DUF6594 DOMAIN-CONTAINING PROTEIN-RELATED"/>
    <property type="match status" value="1"/>
</dbReference>
<sequence length="457" mass="51464">MFTRNTTFPLQSFDWPSEPRNITIQASNSSEPASPTSASQSDETVIGTPTSPLPFTSGPWDETKDPSKDLNKPLPGWPLVSKLIAQYPDLEAFKAFRDLNIKSLLYYQAELENLRKKLHQAEYNEHRQGEQEGITKASMMAMNLDYYLLHARMDGSKCKSKQVKIMKQIRVVLKEYNDALLQYSKLTALPRADPYNVETLRVWLKRVGKHCISGDAACIWGDYTENVGEAKPLRWQFVSLMRSIFWPPATIPDNLDLIVPRQGHTVDGLTTWIANEFVPFWHSIKQTLRRRKVKTVSEENGLPTTEDKRHSFLEKRETSRGPRFWFYRRKSIFSTAEGDPKPKDMTGLTVYSEARMLCFTSAIATVIACLLPTVAIAVLSSLDSTKELLGVIAAFTAIFAMGLMFLTDASTSRVEIFTATAAFSAVMVVFVQNQDVYIGASQNSPGTQMTNKTNSTN</sequence>
<dbReference type="Pfam" id="PF20237">
    <property type="entry name" value="DUF6594"/>
    <property type="match status" value="1"/>
</dbReference>
<gene>
    <name evidence="4" type="ORF">BPOR_0387g00010</name>
</gene>
<reference evidence="4 5" key="1">
    <citation type="submission" date="2017-12" db="EMBL/GenBank/DDBJ databases">
        <title>Comparative genomics of Botrytis spp.</title>
        <authorList>
            <person name="Valero-Jimenez C.A."/>
            <person name="Tapia P."/>
            <person name="Veloso J."/>
            <person name="Silva-Moreno E."/>
            <person name="Staats M."/>
            <person name="Valdes J.H."/>
            <person name="Van Kan J.A.L."/>
        </authorList>
    </citation>
    <scope>NUCLEOTIDE SEQUENCE [LARGE SCALE GENOMIC DNA]</scope>
    <source>
        <strain evidence="4 5">MUCL3349</strain>
    </source>
</reference>
<dbReference type="OrthoDB" id="5342093at2759"/>
<evidence type="ECO:0000259" key="3">
    <source>
        <dbReference type="Pfam" id="PF20237"/>
    </source>
</evidence>
<keyword evidence="5" id="KW-1185">Reference proteome</keyword>
<protein>
    <recommendedName>
        <fullName evidence="3">DUF6594 domain-containing protein</fullName>
    </recommendedName>
</protein>
<evidence type="ECO:0000256" key="1">
    <source>
        <dbReference type="SAM" id="MobiDB-lite"/>
    </source>
</evidence>
<organism evidence="4 5">
    <name type="scientific">Botrytis porri</name>
    <dbReference type="NCBI Taxonomy" id="87229"/>
    <lineage>
        <taxon>Eukaryota</taxon>
        <taxon>Fungi</taxon>
        <taxon>Dikarya</taxon>
        <taxon>Ascomycota</taxon>
        <taxon>Pezizomycotina</taxon>
        <taxon>Leotiomycetes</taxon>
        <taxon>Helotiales</taxon>
        <taxon>Sclerotiniaceae</taxon>
        <taxon>Botrytis</taxon>
    </lineage>
</organism>
<feature type="transmembrane region" description="Helical" evidence="2">
    <location>
        <begin position="388"/>
        <end position="407"/>
    </location>
</feature>
<comment type="caution">
    <text evidence="4">The sequence shown here is derived from an EMBL/GenBank/DDBJ whole genome shotgun (WGS) entry which is preliminary data.</text>
</comment>
<evidence type="ECO:0000313" key="5">
    <source>
        <dbReference type="Proteomes" id="UP000297280"/>
    </source>
</evidence>
<dbReference type="STRING" id="87229.A0A4Z1KJ73"/>
<dbReference type="EMBL" id="PQXO01000386">
    <property type="protein sequence ID" value="TGO85530.1"/>
    <property type="molecule type" value="Genomic_DNA"/>
</dbReference>
<evidence type="ECO:0000313" key="4">
    <source>
        <dbReference type="EMBL" id="TGO85530.1"/>
    </source>
</evidence>
<feature type="compositionally biased region" description="Basic and acidic residues" evidence="1">
    <location>
        <begin position="61"/>
        <end position="71"/>
    </location>
</feature>